<keyword evidence="2" id="KW-1133">Transmembrane helix</keyword>
<gene>
    <name evidence="4" type="ORF">FSP39_006556</name>
</gene>
<evidence type="ECO:0000313" key="5">
    <source>
        <dbReference type="Proteomes" id="UP001186944"/>
    </source>
</evidence>
<dbReference type="GO" id="GO:0000987">
    <property type="term" value="F:cis-regulatory region sequence-specific DNA binding"/>
    <property type="evidence" value="ECO:0007669"/>
    <property type="project" value="TreeGrafter"/>
</dbReference>
<dbReference type="EMBL" id="VSWD01000005">
    <property type="protein sequence ID" value="KAK3101813.1"/>
    <property type="molecule type" value="Genomic_DNA"/>
</dbReference>
<feature type="compositionally biased region" description="Basic and acidic residues" evidence="1">
    <location>
        <begin position="560"/>
        <end position="580"/>
    </location>
</feature>
<dbReference type="SUPFAM" id="SSF48452">
    <property type="entry name" value="TPR-like"/>
    <property type="match status" value="1"/>
</dbReference>
<sequence>MPSAPLLKVRTTGRSCKRRATPLTSSYGNGASDMPNGTQRNISVYTMPKKGKGNASVSNGTAASTKSQKKESNGVLHGKTGKNKKQESASPLLLQISAAVLVIIIAVVFIQTDFLKFLGSKDKAAVNSRNDKPSDQNSASNTASKTEKKETKKWRKASQSAIKRFGSQICNIDRVDAQTLTKDRFEEEYRYKKPVIVRFPNGAKDWTNPKKWTLNSLKREYGLWSVLSGNSREIVRRGGNGDVQTSFTEYVDGLMDNKDEGGEPFYIFDRAFYNDSSLPRTLKPPKYFQIKDGIDDSIFFLGASGSGVTFHKHADAWNGVIYGQKRWFLYPSSHTPPGGVYPGFTQIEWYDIVYPNLAEDDQPMECIQQAGEILYLPEGTYHGTINLGDTVAIGIQKKDATIETEKLFYDELQVERQYRDNRVTLLQKKVEIYERLLELLPESTEVLMKSGQIYSDSGRVDEGLTNTQAAIDRDPYFIIAKLNKAKTLMQMQRGEEAEEILKELLNINPKLWDIHATYGDFLMSQKRPKEAAVMFREGTKLKPDLLPFWIHLRYAQEASGDREGMMETSKKIQELEDKSKAQRGGQ</sequence>
<organism evidence="4 5">
    <name type="scientific">Pinctada imbricata</name>
    <name type="common">Atlantic pearl-oyster</name>
    <name type="synonym">Pinctada martensii</name>
    <dbReference type="NCBI Taxonomy" id="66713"/>
    <lineage>
        <taxon>Eukaryota</taxon>
        <taxon>Metazoa</taxon>
        <taxon>Spiralia</taxon>
        <taxon>Lophotrochozoa</taxon>
        <taxon>Mollusca</taxon>
        <taxon>Bivalvia</taxon>
        <taxon>Autobranchia</taxon>
        <taxon>Pteriomorphia</taxon>
        <taxon>Pterioida</taxon>
        <taxon>Pterioidea</taxon>
        <taxon>Pteriidae</taxon>
        <taxon>Pinctada</taxon>
    </lineage>
</organism>
<feature type="domain" description="JmjC" evidence="3">
    <location>
        <begin position="267"/>
        <end position="414"/>
    </location>
</feature>
<proteinExistence type="predicted"/>
<dbReference type="PANTHER" id="PTHR12480">
    <property type="entry name" value="ARGININE DEMETHYLASE AND LYSYL-HYDROXYLASE JMJD"/>
    <property type="match status" value="1"/>
</dbReference>
<keyword evidence="5" id="KW-1185">Reference proteome</keyword>
<feature type="compositionally biased region" description="Polar residues" evidence="1">
    <location>
        <begin position="22"/>
        <end position="44"/>
    </location>
</feature>
<dbReference type="Proteomes" id="UP001186944">
    <property type="component" value="Unassembled WGS sequence"/>
</dbReference>
<feature type="compositionally biased region" description="Basic and acidic residues" evidence="1">
    <location>
        <begin position="125"/>
        <end position="134"/>
    </location>
</feature>
<dbReference type="AlphaFoldDB" id="A0AA88YBH8"/>
<dbReference type="Pfam" id="PF14559">
    <property type="entry name" value="TPR_19"/>
    <property type="match status" value="1"/>
</dbReference>
<dbReference type="InterPro" id="IPR011990">
    <property type="entry name" value="TPR-like_helical_dom_sf"/>
</dbReference>
<evidence type="ECO:0000256" key="1">
    <source>
        <dbReference type="SAM" id="MobiDB-lite"/>
    </source>
</evidence>
<feature type="region of interest" description="Disordered" evidence="1">
    <location>
        <begin position="1"/>
        <end position="89"/>
    </location>
</feature>
<dbReference type="Gene3D" id="2.60.120.650">
    <property type="entry name" value="Cupin"/>
    <property type="match status" value="1"/>
</dbReference>
<comment type="caution">
    <text evidence="4">The sequence shown here is derived from an EMBL/GenBank/DDBJ whole genome shotgun (WGS) entry which is preliminary data.</text>
</comment>
<dbReference type="SUPFAM" id="SSF51197">
    <property type="entry name" value="Clavaminate synthase-like"/>
    <property type="match status" value="1"/>
</dbReference>
<dbReference type="Gene3D" id="1.25.40.10">
    <property type="entry name" value="Tetratricopeptide repeat domain"/>
    <property type="match status" value="1"/>
</dbReference>
<keyword evidence="2" id="KW-0472">Membrane</keyword>
<dbReference type="SMART" id="SM00558">
    <property type="entry name" value="JmjC"/>
    <property type="match status" value="1"/>
</dbReference>
<feature type="compositionally biased region" description="Polar residues" evidence="1">
    <location>
        <begin position="55"/>
        <end position="66"/>
    </location>
</feature>
<dbReference type="InterPro" id="IPR041667">
    <property type="entry name" value="Cupin_8"/>
</dbReference>
<keyword evidence="2" id="KW-0812">Transmembrane</keyword>
<accession>A0AA88YBH8</accession>
<dbReference type="PROSITE" id="PS51184">
    <property type="entry name" value="JMJC"/>
    <property type="match status" value="1"/>
</dbReference>
<reference evidence="4" key="1">
    <citation type="submission" date="2019-08" db="EMBL/GenBank/DDBJ databases">
        <title>The improved chromosome-level genome for the pearl oyster Pinctada fucata martensii using PacBio sequencing and Hi-C.</title>
        <authorList>
            <person name="Zheng Z."/>
        </authorList>
    </citation>
    <scope>NUCLEOTIDE SEQUENCE</scope>
    <source>
        <strain evidence="4">ZZ-2019</strain>
        <tissue evidence="4">Adductor muscle</tissue>
    </source>
</reference>
<dbReference type="Pfam" id="PF13621">
    <property type="entry name" value="Cupin_8"/>
    <property type="match status" value="1"/>
</dbReference>
<evidence type="ECO:0000313" key="4">
    <source>
        <dbReference type="EMBL" id="KAK3101813.1"/>
    </source>
</evidence>
<dbReference type="InterPro" id="IPR003347">
    <property type="entry name" value="JmjC_dom"/>
</dbReference>
<dbReference type="SMART" id="SM00028">
    <property type="entry name" value="TPR"/>
    <property type="match status" value="3"/>
</dbReference>
<feature type="region of interest" description="Disordered" evidence="1">
    <location>
        <begin position="560"/>
        <end position="586"/>
    </location>
</feature>
<dbReference type="InterPro" id="IPR050910">
    <property type="entry name" value="JMJD6_ArgDemeth/LysHydrox"/>
</dbReference>
<dbReference type="InterPro" id="IPR019734">
    <property type="entry name" value="TPR_rpt"/>
</dbReference>
<protein>
    <recommendedName>
        <fullName evidence="3">JmjC domain-containing protein</fullName>
    </recommendedName>
</protein>
<evidence type="ECO:0000256" key="2">
    <source>
        <dbReference type="SAM" id="Phobius"/>
    </source>
</evidence>
<feature type="transmembrane region" description="Helical" evidence="2">
    <location>
        <begin position="92"/>
        <end position="110"/>
    </location>
</feature>
<evidence type="ECO:0000259" key="3">
    <source>
        <dbReference type="PROSITE" id="PS51184"/>
    </source>
</evidence>
<feature type="region of interest" description="Disordered" evidence="1">
    <location>
        <begin position="125"/>
        <end position="157"/>
    </location>
</feature>
<dbReference type="GO" id="GO:0005634">
    <property type="term" value="C:nucleus"/>
    <property type="evidence" value="ECO:0007669"/>
    <property type="project" value="TreeGrafter"/>
</dbReference>
<dbReference type="PANTHER" id="PTHR12480:SF21">
    <property type="entry name" value="JMJC DOMAIN-CONTAINING PROTEIN 8"/>
    <property type="match status" value="1"/>
</dbReference>
<feature type="compositionally biased region" description="Polar residues" evidence="1">
    <location>
        <begin position="135"/>
        <end position="144"/>
    </location>
</feature>
<name>A0AA88YBH8_PINIB</name>